<keyword evidence="4" id="KW-1185">Reference proteome</keyword>
<dbReference type="EMBL" id="WTYI01000001">
    <property type="protein sequence ID" value="MXO96866.1"/>
    <property type="molecule type" value="Genomic_DNA"/>
</dbReference>
<keyword evidence="2" id="KW-0732">Signal</keyword>
<name>A0A6I4TM45_9SPHN</name>
<feature type="compositionally biased region" description="Pro residues" evidence="1">
    <location>
        <begin position="21"/>
        <end position="40"/>
    </location>
</feature>
<dbReference type="RefSeq" id="WP_160595898.1">
    <property type="nucleotide sequence ID" value="NZ_WTYI01000001.1"/>
</dbReference>
<reference evidence="3 4" key="1">
    <citation type="submission" date="2019-12" db="EMBL/GenBank/DDBJ databases">
        <title>Genomic-based taxomic classification of the family Erythrobacteraceae.</title>
        <authorList>
            <person name="Xu L."/>
        </authorList>
    </citation>
    <scope>NUCLEOTIDE SEQUENCE [LARGE SCALE GENOMIC DNA]</scope>
    <source>
        <strain evidence="3 4">JCM 12189</strain>
    </source>
</reference>
<sequence>MRNFAPLLLVATGLSACVSAPPAPSAPPPRAPVTAPPPQQPVEVAPSSGGFIAPRVMNVPGLEGVIGKNATALAIIFGPPRLEVKEGDALKLQFTGPACVLDIYLYPLSPGAQPSATYVSARRASDSLDVDRAACVAALRR</sequence>
<evidence type="ECO:0000256" key="2">
    <source>
        <dbReference type="SAM" id="SignalP"/>
    </source>
</evidence>
<feature type="chain" id="PRO_5026120926" evidence="2">
    <location>
        <begin position="26"/>
        <end position="141"/>
    </location>
</feature>
<comment type="caution">
    <text evidence="3">The sequence shown here is derived from an EMBL/GenBank/DDBJ whole genome shotgun (WGS) entry which is preliminary data.</text>
</comment>
<dbReference type="Proteomes" id="UP000432727">
    <property type="component" value="Unassembled WGS sequence"/>
</dbReference>
<dbReference type="AlphaFoldDB" id="A0A6I4TM45"/>
<gene>
    <name evidence="3" type="ORF">GRI34_10615</name>
</gene>
<accession>A0A6I4TM45</accession>
<feature type="signal peptide" evidence="2">
    <location>
        <begin position="1"/>
        <end position="25"/>
    </location>
</feature>
<dbReference type="PROSITE" id="PS51257">
    <property type="entry name" value="PROKAR_LIPOPROTEIN"/>
    <property type="match status" value="1"/>
</dbReference>
<organism evidence="3 4">
    <name type="scientific">Qipengyuania aquimaris</name>
    <dbReference type="NCBI Taxonomy" id="255984"/>
    <lineage>
        <taxon>Bacteria</taxon>
        <taxon>Pseudomonadati</taxon>
        <taxon>Pseudomonadota</taxon>
        <taxon>Alphaproteobacteria</taxon>
        <taxon>Sphingomonadales</taxon>
        <taxon>Erythrobacteraceae</taxon>
        <taxon>Qipengyuania</taxon>
    </lineage>
</organism>
<dbReference type="OrthoDB" id="8482143at2"/>
<evidence type="ECO:0000313" key="3">
    <source>
        <dbReference type="EMBL" id="MXO96866.1"/>
    </source>
</evidence>
<evidence type="ECO:0000313" key="4">
    <source>
        <dbReference type="Proteomes" id="UP000432727"/>
    </source>
</evidence>
<proteinExistence type="predicted"/>
<protein>
    <submittedName>
        <fullName evidence="3">Uncharacterized protein</fullName>
    </submittedName>
</protein>
<feature type="region of interest" description="Disordered" evidence="1">
    <location>
        <begin position="21"/>
        <end position="47"/>
    </location>
</feature>
<evidence type="ECO:0000256" key="1">
    <source>
        <dbReference type="SAM" id="MobiDB-lite"/>
    </source>
</evidence>